<dbReference type="EMBL" id="CP049074">
    <property type="protein sequence ID" value="QKR00271.1"/>
    <property type="molecule type" value="Genomic_DNA"/>
</dbReference>
<feature type="transmembrane region" description="Helical" evidence="1">
    <location>
        <begin position="60"/>
        <end position="77"/>
    </location>
</feature>
<organism evidence="2 3">
    <name type="scientific">Metallosphaera tengchongensis</name>
    <dbReference type="NCBI Taxonomy" id="1532350"/>
    <lineage>
        <taxon>Archaea</taxon>
        <taxon>Thermoproteota</taxon>
        <taxon>Thermoprotei</taxon>
        <taxon>Sulfolobales</taxon>
        <taxon>Sulfolobaceae</taxon>
        <taxon>Metallosphaera</taxon>
    </lineage>
</organism>
<evidence type="ECO:0000313" key="3">
    <source>
        <dbReference type="Proteomes" id="UP000509301"/>
    </source>
</evidence>
<dbReference type="OrthoDB" id="34685at2157"/>
<dbReference type="Proteomes" id="UP000509301">
    <property type="component" value="Chromosome"/>
</dbReference>
<dbReference type="RefSeq" id="WP_174631091.1">
    <property type="nucleotide sequence ID" value="NZ_CP049074.1"/>
</dbReference>
<feature type="transmembrane region" description="Helical" evidence="1">
    <location>
        <begin position="152"/>
        <end position="173"/>
    </location>
</feature>
<proteinExistence type="predicted"/>
<dbReference type="GeneID" id="55641820"/>
<dbReference type="AlphaFoldDB" id="A0A6N0NYQ0"/>
<sequence>MELKRGNFLIFLISILFLINPITENLYENNAVAFMASHYALFASGFWFGTKRMRIQSIPWIILGSIIVVASHVPFVFDLTSRFEFWRIVVEILLALSGFLMGSSLRLGSKLSYSLFGGWMAGDTSLSAAFMLGDKAYVYPLSTYPDWQIKDAGIFMFLFMNIVAFFIIMKVLIKVFESE</sequence>
<dbReference type="KEGG" id="mten:GWK48_07685"/>
<feature type="transmembrane region" description="Helical" evidence="1">
    <location>
        <begin position="7"/>
        <end position="23"/>
    </location>
</feature>
<name>A0A6N0NYQ0_9CREN</name>
<dbReference type="Pfam" id="PF07185">
    <property type="entry name" value="DUF1404"/>
    <property type="match status" value="1"/>
</dbReference>
<feature type="transmembrane region" description="Helical" evidence="1">
    <location>
        <begin position="113"/>
        <end position="132"/>
    </location>
</feature>
<reference evidence="2 3" key="1">
    <citation type="submission" date="2020-02" db="EMBL/GenBank/DDBJ databases">
        <title>Comparative genome analysis reveals the metabolism and evolution of the thermophilic archaeal genus Metallosphaera.</title>
        <authorList>
            <person name="Jiang C."/>
        </authorList>
    </citation>
    <scope>NUCLEOTIDE SEQUENCE [LARGE SCALE GENOMIC DNA]</scope>
    <source>
        <strain evidence="2 3">Ric-A</strain>
    </source>
</reference>
<feature type="transmembrane region" description="Helical" evidence="1">
    <location>
        <begin position="29"/>
        <end position="48"/>
    </location>
</feature>
<keyword evidence="1" id="KW-1133">Transmembrane helix</keyword>
<accession>A0A6N0NYQ0</accession>
<keyword evidence="1" id="KW-0472">Membrane</keyword>
<keyword evidence="3" id="KW-1185">Reference proteome</keyword>
<feature type="transmembrane region" description="Helical" evidence="1">
    <location>
        <begin position="83"/>
        <end position="101"/>
    </location>
</feature>
<gene>
    <name evidence="2" type="ORF">GWK48_07685</name>
</gene>
<protein>
    <submittedName>
        <fullName evidence="2">DUF1404 domain-containing protein</fullName>
    </submittedName>
</protein>
<keyword evidence="1" id="KW-0812">Transmembrane</keyword>
<evidence type="ECO:0000256" key="1">
    <source>
        <dbReference type="SAM" id="Phobius"/>
    </source>
</evidence>
<evidence type="ECO:0000313" key="2">
    <source>
        <dbReference type="EMBL" id="QKR00271.1"/>
    </source>
</evidence>
<dbReference type="InterPro" id="IPR009844">
    <property type="entry name" value="DUF1404"/>
</dbReference>